<dbReference type="PANTHER" id="PTHR10853:SF0">
    <property type="entry name" value="PROTEIN PELOTA HOMOLOG"/>
    <property type="match status" value="1"/>
</dbReference>
<sequence length="436" mass="51016">MKILSKKIIKGVGFIKVVPEEDDDFWHLYNLLSVGDIIKTSTHRKIVKESQTGTKVSEKRRIFVFLKVHEINYWADQYLLLSIKGRNCQESHWLSLGQFHTYEVELNQKIVIYKENWDRFHYAILDQIKQQQTLSEVAAFIMEEGVGHLCLIGSATTRLKQKVEKQITKKRSANEQREKAMEEFFKACLAALEQDSLFEQVKCLIVASPGYVKDDFYQFLRNIFQKEEKYKGKQKMLDKIFLVRSSSGYLNSLMEILQDQQVQQRLENTKQNIRKIFRAMQEVMILEKFFEQLRIDITKVAYGKKDVEFAHSLGAIQTLLISDKVARAKDPKVRRQWLKVIEEIKNKGGEVFIFSSLHPSGKQLNNYTGIAAILYVSVSFDYEDDDEDEDEQEPVGQQIHQQQHQHAQDEFKMDMVVQKKFEEFGMEDGDDVDDDI</sequence>
<dbReference type="RefSeq" id="XP_001429001.1">
    <property type="nucleotide sequence ID" value="XM_001428964.2"/>
</dbReference>
<dbReference type="HOGENOM" id="CLU_023334_3_1_1"/>
<evidence type="ECO:0000313" key="11">
    <source>
        <dbReference type="Proteomes" id="UP000000600"/>
    </source>
</evidence>
<keyword evidence="6" id="KW-0378">Hydrolase</keyword>
<protein>
    <recommendedName>
        <fullName evidence="7">Protein pelota homolog</fullName>
    </recommendedName>
</protein>
<dbReference type="GeneID" id="5014785"/>
<dbReference type="InterPro" id="IPR042226">
    <property type="entry name" value="eFR1_2_sf"/>
</dbReference>
<keyword evidence="5 7" id="KW-0479">Metal-binding</keyword>
<dbReference type="NCBIfam" id="TIGR00111">
    <property type="entry name" value="pelota"/>
    <property type="match status" value="1"/>
</dbReference>
<dbReference type="GO" id="GO:0070651">
    <property type="term" value="P:nonfunctional rRNA decay"/>
    <property type="evidence" value="ECO:0000318"/>
    <property type="project" value="GO_Central"/>
</dbReference>
<dbReference type="InterPro" id="IPR004405">
    <property type="entry name" value="TF_pelota"/>
</dbReference>
<evidence type="ECO:0000256" key="5">
    <source>
        <dbReference type="ARBA" id="ARBA00022723"/>
    </source>
</evidence>
<keyword evidence="4 7" id="KW-0963">Cytoplasm</keyword>
<dbReference type="GO" id="GO:0070481">
    <property type="term" value="P:nuclear-transcribed mRNA catabolic process, non-stop decay"/>
    <property type="evidence" value="ECO:0007669"/>
    <property type="project" value="InterPro"/>
</dbReference>
<dbReference type="InterPro" id="IPR029064">
    <property type="entry name" value="Ribosomal_eL30-like_sf"/>
</dbReference>
<dbReference type="InterPro" id="IPR058547">
    <property type="entry name" value="Pelota_N"/>
</dbReference>
<dbReference type="InterPro" id="IPR038069">
    <property type="entry name" value="Pelota/DOM34_N"/>
</dbReference>
<dbReference type="InterPro" id="IPR005141">
    <property type="entry name" value="eRF1_2"/>
</dbReference>
<dbReference type="GO" id="GO:0071025">
    <property type="term" value="P:RNA surveillance"/>
    <property type="evidence" value="ECO:0007669"/>
    <property type="project" value="InterPro"/>
</dbReference>
<dbReference type="STRING" id="5888.A0BST6"/>
<dbReference type="AlphaFoldDB" id="A0BST6"/>
<proteinExistence type="inferred from homology"/>
<dbReference type="FunFam" id="2.30.30.870:FF:000002">
    <property type="entry name" value="Protein pelota homolog"/>
    <property type="match status" value="1"/>
</dbReference>
<dbReference type="SUPFAM" id="SSF53137">
    <property type="entry name" value="Translational machinery components"/>
    <property type="match status" value="1"/>
</dbReference>
<dbReference type="GO" id="GO:0046872">
    <property type="term" value="F:metal ion binding"/>
    <property type="evidence" value="ECO:0007669"/>
    <property type="project" value="UniProtKB-KW"/>
</dbReference>
<dbReference type="GO" id="GO:0032790">
    <property type="term" value="P:ribosome disassembly"/>
    <property type="evidence" value="ECO:0000318"/>
    <property type="project" value="GO_Central"/>
</dbReference>
<dbReference type="SUPFAM" id="SSF159065">
    <property type="entry name" value="Dom34/Pelota N-terminal domain-like"/>
    <property type="match status" value="1"/>
</dbReference>
<name>A0BST6_PARTE</name>
<dbReference type="Pfam" id="PF03464">
    <property type="entry name" value="eRF1_2"/>
    <property type="match status" value="1"/>
</dbReference>
<accession>A0BST6</accession>
<dbReference type="Pfam" id="PF03465">
    <property type="entry name" value="eRF1_3"/>
    <property type="match status" value="1"/>
</dbReference>
<feature type="region of interest" description="Disordered" evidence="8">
    <location>
        <begin position="385"/>
        <end position="408"/>
    </location>
</feature>
<dbReference type="FunCoup" id="A0BST6">
    <property type="interactions" value="341"/>
</dbReference>
<evidence type="ECO:0000259" key="9">
    <source>
        <dbReference type="SMART" id="SM01194"/>
    </source>
</evidence>
<dbReference type="Pfam" id="PF26356">
    <property type="entry name" value="Pelota_N"/>
    <property type="match status" value="1"/>
</dbReference>
<gene>
    <name evidence="10" type="ORF">GSPATT00031835001</name>
</gene>
<dbReference type="OMA" id="DDLWHLK"/>
<evidence type="ECO:0000256" key="4">
    <source>
        <dbReference type="ARBA" id="ARBA00022490"/>
    </source>
</evidence>
<dbReference type="GO" id="GO:0005737">
    <property type="term" value="C:cytoplasm"/>
    <property type="evidence" value="ECO:0000318"/>
    <property type="project" value="GO_Central"/>
</dbReference>
<dbReference type="InterPro" id="IPR005140">
    <property type="entry name" value="eRF1_Pelota-like_N"/>
</dbReference>
<dbReference type="Proteomes" id="UP000000600">
    <property type="component" value="Unassembled WGS sequence"/>
</dbReference>
<comment type="subcellular location">
    <subcellularLocation>
        <location evidence="2 7">Cytoplasm</location>
    </subcellularLocation>
</comment>
<dbReference type="EMBL" id="CT868014">
    <property type="protein sequence ID" value="CAK61603.1"/>
    <property type="molecule type" value="Genomic_DNA"/>
</dbReference>
<comment type="similarity">
    <text evidence="3 7">Belongs to the eukaryotic release factor 1 family. Pelota subfamily.</text>
</comment>
<comment type="function">
    <text evidence="7">Component of the Pelota-HBS1L complex, a complex that recognizes stalled ribosomes and triggers the No-Go Decay (NGD) pathway. In the Pelota-HBS1L complex, pelo recognizes ribosomes stalled at the 3' end of an mRNA and engages stalled ribosomes by destabilizing mRNA in the mRNA channel.</text>
</comment>
<dbReference type="PANTHER" id="PTHR10853">
    <property type="entry name" value="PELOTA"/>
    <property type="match status" value="1"/>
</dbReference>
<evidence type="ECO:0000313" key="10">
    <source>
        <dbReference type="EMBL" id="CAK61603.1"/>
    </source>
</evidence>
<dbReference type="InParanoid" id="A0BST6"/>
<dbReference type="GO" id="GO:0016787">
    <property type="term" value="F:hydrolase activity"/>
    <property type="evidence" value="ECO:0007669"/>
    <property type="project" value="UniProtKB-KW"/>
</dbReference>
<dbReference type="OrthoDB" id="10249111at2759"/>
<reference evidence="10 11" key="1">
    <citation type="journal article" date="2006" name="Nature">
        <title>Global trends of whole-genome duplications revealed by the ciliate Paramecium tetraurelia.</title>
        <authorList>
            <consortium name="Genoscope"/>
            <person name="Aury J.-M."/>
            <person name="Jaillon O."/>
            <person name="Duret L."/>
            <person name="Noel B."/>
            <person name="Jubin C."/>
            <person name="Porcel B.M."/>
            <person name="Segurens B."/>
            <person name="Daubin V."/>
            <person name="Anthouard V."/>
            <person name="Aiach N."/>
            <person name="Arnaiz O."/>
            <person name="Billaut A."/>
            <person name="Beisson J."/>
            <person name="Blanc I."/>
            <person name="Bouhouche K."/>
            <person name="Camara F."/>
            <person name="Duharcourt S."/>
            <person name="Guigo R."/>
            <person name="Gogendeau D."/>
            <person name="Katinka M."/>
            <person name="Keller A.-M."/>
            <person name="Kissmehl R."/>
            <person name="Klotz C."/>
            <person name="Koll F."/>
            <person name="Le Moue A."/>
            <person name="Lepere C."/>
            <person name="Malinsky S."/>
            <person name="Nowacki M."/>
            <person name="Nowak J.K."/>
            <person name="Plattner H."/>
            <person name="Poulain J."/>
            <person name="Ruiz F."/>
            <person name="Serrano V."/>
            <person name="Zagulski M."/>
            <person name="Dessen P."/>
            <person name="Betermier M."/>
            <person name="Weissenbach J."/>
            <person name="Scarpelli C."/>
            <person name="Schachter V."/>
            <person name="Sperling L."/>
            <person name="Meyer E."/>
            <person name="Cohen J."/>
            <person name="Wincker P."/>
        </authorList>
    </citation>
    <scope>NUCLEOTIDE SEQUENCE [LARGE SCALE GENOMIC DNA]</scope>
    <source>
        <strain evidence="10 11">Stock d4-2</strain>
    </source>
</reference>
<evidence type="ECO:0000256" key="3">
    <source>
        <dbReference type="ARBA" id="ARBA00009504"/>
    </source>
</evidence>
<evidence type="ECO:0000256" key="6">
    <source>
        <dbReference type="ARBA" id="ARBA00022801"/>
    </source>
</evidence>
<evidence type="ECO:0000256" key="1">
    <source>
        <dbReference type="ARBA" id="ARBA00001968"/>
    </source>
</evidence>
<comment type="cofactor">
    <cofactor evidence="1 7">
        <name>a divalent metal cation</name>
        <dbReference type="ChEBI" id="CHEBI:60240"/>
    </cofactor>
</comment>
<dbReference type="Gene3D" id="3.30.1330.30">
    <property type="match status" value="1"/>
</dbReference>
<dbReference type="SUPFAM" id="SSF55315">
    <property type="entry name" value="L30e-like"/>
    <property type="match status" value="1"/>
</dbReference>
<evidence type="ECO:0000256" key="7">
    <source>
        <dbReference type="RuleBase" id="RU362019"/>
    </source>
</evidence>
<dbReference type="KEGG" id="ptm:GSPATT00031835001"/>
<dbReference type="FunFam" id="3.30.1330.30:FF:000059">
    <property type="entry name" value="Protein pelota homolog"/>
    <property type="match status" value="1"/>
</dbReference>
<feature type="domain" description="eRF1/Pelota-like N-terminal" evidence="9">
    <location>
        <begin position="1"/>
        <end position="130"/>
    </location>
</feature>
<dbReference type="eggNOG" id="KOG2869">
    <property type="taxonomic scope" value="Eukaryota"/>
</dbReference>
<dbReference type="SMART" id="SM01194">
    <property type="entry name" value="eRF1_1"/>
    <property type="match status" value="1"/>
</dbReference>
<evidence type="ECO:0000256" key="8">
    <source>
        <dbReference type="SAM" id="MobiDB-lite"/>
    </source>
</evidence>
<dbReference type="Gene3D" id="2.30.30.870">
    <property type="entry name" value="Pelota, domain A"/>
    <property type="match status" value="1"/>
</dbReference>
<organism evidence="10 11">
    <name type="scientific">Paramecium tetraurelia</name>
    <dbReference type="NCBI Taxonomy" id="5888"/>
    <lineage>
        <taxon>Eukaryota</taxon>
        <taxon>Sar</taxon>
        <taxon>Alveolata</taxon>
        <taxon>Ciliophora</taxon>
        <taxon>Intramacronucleata</taxon>
        <taxon>Oligohymenophorea</taxon>
        <taxon>Peniculida</taxon>
        <taxon>Parameciidae</taxon>
        <taxon>Paramecium</taxon>
    </lineage>
</organism>
<evidence type="ECO:0000256" key="2">
    <source>
        <dbReference type="ARBA" id="ARBA00004496"/>
    </source>
</evidence>
<dbReference type="GO" id="GO:0070966">
    <property type="term" value="P:nuclear-transcribed mRNA catabolic process, no-go decay"/>
    <property type="evidence" value="ECO:0000318"/>
    <property type="project" value="GO_Central"/>
</dbReference>
<keyword evidence="11" id="KW-1185">Reference proteome</keyword>
<dbReference type="Gene3D" id="3.30.420.60">
    <property type="entry name" value="eRF1 domain 2"/>
    <property type="match status" value="1"/>
</dbReference>
<dbReference type="InterPro" id="IPR005142">
    <property type="entry name" value="eRF1_3"/>
</dbReference>